<name>A0A7J7KLW0_BUGNE</name>
<evidence type="ECO:0000256" key="5">
    <source>
        <dbReference type="ARBA" id="ARBA00022598"/>
    </source>
</evidence>
<proteinExistence type="inferred from homology"/>
<evidence type="ECO:0000256" key="4">
    <source>
        <dbReference type="ARBA" id="ARBA00012814"/>
    </source>
</evidence>
<keyword evidence="7" id="KW-0067">ATP-binding</keyword>
<evidence type="ECO:0000256" key="13">
    <source>
        <dbReference type="ARBA" id="ARBA00031194"/>
    </source>
</evidence>
<dbReference type="InterPro" id="IPR036690">
    <property type="entry name" value="Fdx_antiC-bd_sf"/>
</dbReference>
<evidence type="ECO:0000256" key="9">
    <source>
        <dbReference type="ARBA" id="ARBA00022946"/>
    </source>
</evidence>
<dbReference type="PANTHER" id="PTHR11538">
    <property type="entry name" value="PHENYLALANYL-TRNA SYNTHETASE"/>
    <property type="match status" value="1"/>
</dbReference>
<dbReference type="PROSITE" id="PS51447">
    <property type="entry name" value="FDX_ACB"/>
    <property type="match status" value="1"/>
</dbReference>
<dbReference type="InterPro" id="IPR004530">
    <property type="entry name" value="Phe-tRNA-synth_IIc_mito"/>
</dbReference>
<dbReference type="InterPro" id="IPR006195">
    <property type="entry name" value="aa-tRNA-synth_II"/>
</dbReference>
<sequence length="444" mass="51562">MDRLRLKTLSYTKHLKFVGVKAKSIIPKHIRCFSQASESNNGQKLELFDKTYDVDHMTNVTPSIMKKLGSNLHNRKKHPIYLIRQRIQEYFYRSYVGRTGNPLYAVFDNLSPVVPLAKNFDNLLVPPDHPSRHPKDSYYVNQNLMLRAHTTCHTCDIISAGLDRFLTVGDVYRRDEIDRTHYPVFHQMDGTRLFSAEELFQRSDHGLKLFESGGETVHKQAAHTEDTLQLLSIDLKKTLLNLTQSLFGKDISYRWVDCYFPFTHPSWELEIEYEGDWMEVLGCGILRQDILTQCGVNSKVGWAFGLGLERLAMKLYSIPDVRLFWSEDTGFLSQFNVDDCQTPIKYKEISKFPQLAQDISFWLTDVDSYSSNDFYDLARTVGGELVEQVEVIDTFTHPKSGRTSHTYRVTYRHMHRNLTTQEINQVQQQLRSRVEQDLLGTVRV</sequence>
<comment type="caution">
    <text evidence="19">The sequence shown here is derived from an EMBL/GenBank/DDBJ whole genome shotgun (WGS) entry which is preliminary data.</text>
</comment>
<dbReference type="PANTHER" id="PTHR11538:SF41">
    <property type="entry name" value="PHENYLALANINE--TRNA LIGASE, MITOCHONDRIAL"/>
    <property type="match status" value="1"/>
</dbReference>
<keyword evidence="8" id="KW-0648">Protein biosynthesis</keyword>
<dbReference type="Pfam" id="PF03147">
    <property type="entry name" value="FDX-ACB"/>
    <property type="match status" value="1"/>
</dbReference>
<keyword evidence="5" id="KW-0436">Ligase</keyword>
<dbReference type="Gene3D" id="3.30.930.10">
    <property type="entry name" value="Bira Bifunctional Protein, Domain 2"/>
    <property type="match status" value="1"/>
</dbReference>
<evidence type="ECO:0000259" key="17">
    <source>
        <dbReference type="PROSITE" id="PS50862"/>
    </source>
</evidence>
<comment type="similarity">
    <text evidence="2">Belongs to the class-II aminoacyl-tRNA synthetase family.</text>
</comment>
<dbReference type="Proteomes" id="UP000593567">
    <property type="component" value="Unassembled WGS sequence"/>
</dbReference>
<evidence type="ECO:0000256" key="14">
    <source>
        <dbReference type="ARBA" id="ARBA00049255"/>
    </source>
</evidence>
<evidence type="ECO:0000256" key="7">
    <source>
        <dbReference type="ARBA" id="ARBA00022840"/>
    </source>
</evidence>
<organism evidence="19 20">
    <name type="scientific">Bugula neritina</name>
    <name type="common">Brown bryozoan</name>
    <name type="synonym">Sertularia neritina</name>
    <dbReference type="NCBI Taxonomy" id="10212"/>
    <lineage>
        <taxon>Eukaryota</taxon>
        <taxon>Metazoa</taxon>
        <taxon>Spiralia</taxon>
        <taxon>Lophotrochozoa</taxon>
        <taxon>Bryozoa</taxon>
        <taxon>Gymnolaemata</taxon>
        <taxon>Cheilostomatida</taxon>
        <taxon>Flustrina</taxon>
        <taxon>Buguloidea</taxon>
        <taxon>Bugulidae</taxon>
        <taxon>Bugula</taxon>
    </lineage>
</organism>
<evidence type="ECO:0000256" key="8">
    <source>
        <dbReference type="ARBA" id="ARBA00022917"/>
    </source>
</evidence>
<dbReference type="GO" id="GO:0005759">
    <property type="term" value="C:mitochondrial matrix"/>
    <property type="evidence" value="ECO:0007669"/>
    <property type="project" value="UniProtKB-SubCell"/>
</dbReference>
<comment type="subunit">
    <text evidence="3">Monomer.</text>
</comment>
<evidence type="ECO:0000256" key="10">
    <source>
        <dbReference type="ARBA" id="ARBA00022990"/>
    </source>
</evidence>
<evidence type="ECO:0000256" key="3">
    <source>
        <dbReference type="ARBA" id="ARBA00011245"/>
    </source>
</evidence>
<comment type="catalytic activity">
    <reaction evidence="14">
        <text>tRNA(Phe) + L-phenylalanine + ATP = L-phenylalanyl-tRNA(Phe) + AMP + diphosphate + H(+)</text>
        <dbReference type="Rhea" id="RHEA:19413"/>
        <dbReference type="Rhea" id="RHEA-COMP:9668"/>
        <dbReference type="Rhea" id="RHEA-COMP:9699"/>
        <dbReference type="ChEBI" id="CHEBI:15378"/>
        <dbReference type="ChEBI" id="CHEBI:30616"/>
        <dbReference type="ChEBI" id="CHEBI:33019"/>
        <dbReference type="ChEBI" id="CHEBI:58095"/>
        <dbReference type="ChEBI" id="CHEBI:78442"/>
        <dbReference type="ChEBI" id="CHEBI:78531"/>
        <dbReference type="ChEBI" id="CHEBI:456215"/>
        <dbReference type="EC" id="6.1.1.20"/>
    </reaction>
</comment>
<dbReference type="InterPro" id="IPR002319">
    <property type="entry name" value="Phenylalanyl-tRNA_Synthase"/>
</dbReference>
<dbReference type="OrthoDB" id="4457at2759"/>
<dbReference type="PROSITE" id="PS50862">
    <property type="entry name" value="AA_TRNA_LIGASE_II"/>
    <property type="match status" value="1"/>
</dbReference>
<dbReference type="FunFam" id="3.30.930.10:FF:000041">
    <property type="entry name" value="Phenylalanyl-tRNA synthetase 2, mitochondrial"/>
    <property type="match status" value="1"/>
</dbReference>
<dbReference type="InterPro" id="IPR005121">
    <property type="entry name" value="Fdx_antiC-bd"/>
</dbReference>
<dbReference type="GO" id="GO:0000049">
    <property type="term" value="F:tRNA binding"/>
    <property type="evidence" value="ECO:0007669"/>
    <property type="project" value="InterPro"/>
</dbReference>
<dbReference type="FunFam" id="3.30.70.380:FF:000002">
    <property type="entry name" value="phenylalanine--tRNA ligase, mitochondrial"/>
    <property type="match status" value="1"/>
</dbReference>
<evidence type="ECO:0000256" key="2">
    <source>
        <dbReference type="ARBA" id="ARBA00008226"/>
    </source>
</evidence>
<protein>
    <recommendedName>
        <fullName evidence="16">Phenylalanine--tRNA ligase, mitochondrial</fullName>
        <ecNumber evidence="4">6.1.1.20</ecNumber>
    </recommendedName>
    <alternativeName>
        <fullName evidence="13">Phenylalanyl-tRNA synthetase</fullName>
    </alternativeName>
</protein>
<dbReference type="SUPFAM" id="SSF54991">
    <property type="entry name" value="Anticodon-binding domain of PheRS"/>
    <property type="match status" value="1"/>
</dbReference>
<evidence type="ECO:0000256" key="6">
    <source>
        <dbReference type="ARBA" id="ARBA00022741"/>
    </source>
</evidence>
<dbReference type="Gene3D" id="3.30.70.380">
    <property type="entry name" value="Ferrodoxin-fold anticodon-binding domain"/>
    <property type="match status" value="1"/>
</dbReference>
<evidence type="ECO:0000256" key="1">
    <source>
        <dbReference type="ARBA" id="ARBA00004305"/>
    </source>
</evidence>
<accession>A0A7J7KLW0</accession>
<comment type="function">
    <text evidence="15">Is responsible for the charging of tRNA(Phe) with phenylalanine in mitochondrial translation. To a lesser extent, also catalyzes direct attachment of m-Tyr (an oxidized version of Phe) to tRNA(Phe), thereby opening the way for delivery of the misacylated tRNA to the ribosome and incorporation of ROS-damaged amino acid into proteins.</text>
</comment>
<keyword evidence="10" id="KW-0007">Acetylation</keyword>
<evidence type="ECO:0000259" key="18">
    <source>
        <dbReference type="PROSITE" id="PS51447"/>
    </source>
</evidence>
<dbReference type="Pfam" id="PF01409">
    <property type="entry name" value="tRNA-synt_2d"/>
    <property type="match status" value="2"/>
</dbReference>
<dbReference type="GO" id="GO:0006432">
    <property type="term" value="P:phenylalanyl-tRNA aminoacylation"/>
    <property type="evidence" value="ECO:0007669"/>
    <property type="project" value="InterPro"/>
</dbReference>
<keyword evidence="6" id="KW-0547">Nucleotide-binding</keyword>
<keyword evidence="20" id="KW-1185">Reference proteome</keyword>
<dbReference type="SUPFAM" id="SSF55681">
    <property type="entry name" value="Class II aaRS and biotin synthetases"/>
    <property type="match status" value="1"/>
</dbReference>
<gene>
    <name evidence="19" type="ORF">EB796_002553</name>
</gene>
<evidence type="ECO:0000256" key="16">
    <source>
        <dbReference type="ARBA" id="ARBA00073229"/>
    </source>
</evidence>
<dbReference type="InterPro" id="IPR045864">
    <property type="entry name" value="aa-tRNA-synth_II/BPL/LPL"/>
</dbReference>
<dbReference type="CDD" id="cd00496">
    <property type="entry name" value="PheRS_alpha_core"/>
    <property type="match status" value="1"/>
</dbReference>
<dbReference type="AlphaFoldDB" id="A0A7J7KLW0"/>
<evidence type="ECO:0000256" key="11">
    <source>
        <dbReference type="ARBA" id="ARBA00023128"/>
    </source>
</evidence>
<evidence type="ECO:0000313" key="20">
    <source>
        <dbReference type="Proteomes" id="UP000593567"/>
    </source>
</evidence>
<feature type="domain" description="FDX-ACB" evidence="18">
    <location>
        <begin position="350"/>
        <end position="443"/>
    </location>
</feature>
<dbReference type="EMBL" id="VXIV02000302">
    <property type="protein sequence ID" value="KAF6039116.1"/>
    <property type="molecule type" value="Genomic_DNA"/>
</dbReference>
<keyword evidence="11" id="KW-0496">Mitochondrion</keyword>
<keyword evidence="12" id="KW-0030">Aminoacyl-tRNA synthetase</keyword>
<dbReference type="EC" id="6.1.1.20" evidence="4"/>
<reference evidence="19" key="1">
    <citation type="submission" date="2020-06" db="EMBL/GenBank/DDBJ databases">
        <title>Draft genome of Bugula neritina, a colonial animal packing powerful symbionts and potential medicines.</title>
        <authorList>
            <person name="Rayko M."/>
        </authorList>
    </citation>
    <scope>NUCLEOTIDE SEQUENCE [LARGE SCALE GENOMIC DNA]</scope>
    <source>
        <strain evidence="19">Kwan_BN1</strain>
    </source>
</reference>
<keyword evidence="9" id="KW-0809">Transit peptide</keyword>
<dbReference type="GO" id="GO:0004826">
    <property type="term" value="F:phenylalanine-tRNA ligase activity"/>
    <property type="evidence" value="ECO:0007669"/>
    <property type="project" value="UniProtKB-EC"/>
</dbReference>
<dbReference type="SMART" id="SM00896">
    <property type="entry name" value="FDX-ACB"/>
    <property type="match status" value="1"/>
</dbReference>
<comment type="subcellular location">
    <subcellularLocation>
        <location evidence="1">Mitochondrion matrix</location>
    </subcellularLocation>
</comment>
<evidence type="ECO:0000256" key="12">
    <source>
        <dbReference type="ARBA" id="ARBA00023146"/>
    </source>
</evidence>
<dbReference type="NCBIfam" id="TIGR00469">
    <property type="entry name" value="pheS_mito"/>
    <property type="match status" value="1"/>
</dbReference>
<evidence type="ECO:0000256" key="15">
    <source>
        <dbReference type="ARBA" id="ARBA00060211"/>
    </source>
</evidence>
<evidence type="ECO:0000313" key="19">
    <source>
        <dbReference type="EMBL" id="KAF6039116.1"/>
    </source>
</evidence>
<feature type="domain" description="Aminoacyl-transfer RNA synthetases class-II family profile" evidence="17">
    <location>
        <begin position="164"/>
        <end position="343"/>
    </location>
</feature>
<dbReference type="GO" id="GO:0005524">
    <property type="term" value="F:ATP binding"/>
    <property type="evidence" value="ECO:0007669"/>
    <property type="project" value="UniProtKB-KW"/>
</dbReference>